<feature type="transmembrane region" description="Helical" evidence="10">
    <location>
        <begin position="58"/>
        <end position="79"/>
    </location>
</feature>
<evidence type="ECO:0000256" key="8">
    <source>
        <dbReference type="ARBA" id="ARBA00039168"/>
    </source>
</evidence>
<evidence type="ECO:0000256" key="1">
    <source>
        <dbReference type="ARBA" id="ARBA00004651"/>
    </source>
</evidence>
<evidence type="ECO:0000313" key="12">
    <source>
        <dbReference type="Proteomes" id="UP000180246"/>
    </source>
</evidence>
<keyword evidence="3" id="KW-1003">Cell membrane</keyword>
<keyword evidence="5 10" id="KW-1133">Transmembrane helix</keyword>
<comment type="similarity">
    <text evidence="7">Belongs to the drug/metabolite transporter (DMT) superfamily. Small multidrug resistance (SMR) (TC 2.A.7.1) family. Gdx/SugE subfamily.</text>
</comment>
<organism evidence="11 12">
    <name type="scientific">Massilia timonae</name>
    <dbReference type="NCBI Taxonomy" id="47229"/>
    <lineage>
        <taxon>Bacteria</taxon>
        <taxon>Pseudomonadati</taxon>
        <taxon>Pseudomonadota</taxon>
        <taxon>Betaproteobacteria</taxon>
        <taxon>Burkholderiales</taxon>
        <taxon>Oxalobacteraceae</taxon>
        <taxon>Telluria group</taxon>
        <taxon>Massilia</taxon>
    </lineage>
</organism>
<dbReference type="EMBL" id="JRYB01000001">
    <property type="protein sequence ID" value="OIJ44198.1"/>
    <property type="molecule type" value="Genomic_DNA"/>
</dbReference>
<dbReference type="InterPro" id="IPR000390">
    <property type="entry name" value="Small_drug/metabolite_transptr"/>
</dbReference>
<dbReference type="GO" id="GO:0005886">
    <property type="term" value="C:plasma membrane"/>
    <property type="evidence" value="ECO:0007669"/>
    <property type="project" value="UniProtKB-SubCell"/>
</dbReference>
<comment type="subcellular location">
    <subcellularLocation>
        <location evidence="1 9">Cell membrane</location>
        <topology evidence="1 9">Multi-pass membrane protein</topology>
    </subcellularLocation>
</comment>
<proteinExistence type="inferred from homology"/>
<evidence type="ECO:0000256" key="2">
    <source>
        <dbReference type="ARBA" id="ARBA00022448"/>
    </source>
</evidence>
<dbReference type="PANTHER" id="PTHR30561:SF0">
    <property type="entry name" value="GUANIDINIUM EXPORTER"/>
    <property type="match status" value="1"/>
</dbReference>
<dbReference type="AlphaFoldDB" id="A0A1S2NGN7"/>
<reference evidence="11 12" key="1">
    <citation type="submission" date="2014-10" db="EMBL/GenBank/DDBJ databases">
        <authorList>
            <person name="Seo M.-J."/>
            <person name="Seok Y.J."/>
            <person name="Cha I.-T."/>
        </authorList>
    </citation>
    <scope>NUCLEOTIDE SEQUENCE [LARGE SCALE GENOMIC DNA]</scope>
    <source>
        <strain evidence="11 12">NEU</strain>
    </source>
</reference>
<dbReference type="PANTHER" id="PTHR30561">
    <property type="entry name" value="SMR FAMILY PROTON-DEPENDENT DRUG EFFLUX TRANSPORTER SUGE"/>
    <property type="match status" value="1"/>
</dbReference>
<dbReference type="InterPro" id="IPR045324">
    <property type="entry name" value="Small_multidrug_res"/>
</dbReference>
<dbReference type="SUPFAM" id="SSF103481">
    <property type="entry name" value="Multidrug resistance efflux transporter EmrE"/>
    <property type="match status" value="1"/>
</dbReference>
<dbReference type="NCBIfam" id="NF008512">
    <property type="entry name" value="PRK11431.1"/>
    <property type="match status" value="1"/>
</dbReference>
<keyword evidence="2" id="KW-0813">Transport</keyword>
<gene>
    <name evidence="11" type="primary">sugE</name>
    <name evidence="11" type="ORF">LO55_2505</name>
</gene>
<keyword evidence="6 10" id="KW-0472">Membrane</keyword>
<dbReference type="Pfam" id="PF00893">
    <property type="entry name" value="Multi_Drug_Res"/>
    <property type="match status" value="1"/>
</dbReference>
<dbReference type="GO" id="GO:0022857">
    <property type="term" value="F:transmembrane transporter activity"/>
    <property type="evidence" value="ECO:0007669"/>
    <property type="project" value="InterPro"/>
</dbReference>
<dbReference type="FunFam" id="1.10.3730.20:FF:000001">
    <property type="entry name" value="Quaternary ammonium compound resistance transporter SugE"/>
    <property type="match status" value="1"/>
</dbReference>
<keyword evidence="4 9" id="KW-0812">Transmembrane</keyword>
<dbReference type="Gene3D" id="1.10.3730.20">
    <property type="match status" value="1"/>
</dbReference>
<evidence type="ECO:0000256" key="5">
    <source>
        <dbReference type="ARBA" id="ARBA00022989"/>
    </source>
</evidence>
<sequence>MVWLVLFLAGLFEVCWAVGLKYTEGFTRLWPTVGTVAAMAISFGLLSQAMKTLPLGTAYAIWTGIGAVGTALVGIVLFGESANPARIACIGLIAAGIIGLKLATPA</sequence>
<dbReference type="RefSeq" id="WP_071361672.1">
    <property type="nucleotide sequence ID" value="NZ_JRYB01000001.1"/>
</dbReference>
<protein>
    <recommendedName>
        <fullName evidence="8">Guanidinium exporter</fullName>
    </recommendedName>
</protein>
<evidence type="ECO:0000256" key="7">
    <source>
        <dbReference type="ARBA" id="ARBA00038151"/>
    </source>
</evidence>
<name>A0A1S2NGN7_9BURK</name>
<evidence type="ECO:0000256" key="6">
    <source>
        <dbReference type="ARBA" id="ARBA00023136"/>
    </source>
</evidence>
<evidence type="ECO:0000256" key="10">
    <source>
        <dbReference type="SAM" id="Phobius"/>
    </source>
</evidence>
<comment type="caution">
    <text evidence="11">The sequence shown here is derived from an EMBL/GenBank/DDBJ whole genome shotgun (WGS) entry which is preliminary data.</text>
</comment>
<evidence type="ECO:0000256" key="9">
    <source>
        <dbReference type="RuleBase" id="RU003942"/>
    </source>
</evidence>
<feature type="transmembrane region" description="Helical" evidence="10">
    <location>
        <begin position="85"/>
        <end position="103"/>
    </location>
</feature>
<evidence type="ECO:0000313" key="11">
    <source>
        <dbReference type="EMBL" id="OIJ44198.1"/>
    </source>
</evidence>
<dbReference type="InterPro" id="IPR037185">
    <property type="entry name" value="EmrE-like"/>
</dbReference>
<dbReference type="Proteomes" id="UP000180246">
    <property type="component" value="Unassembled WGS sequence"/>
</dbReference>
<evidence type="ECO:0000256" key="3">
    <source>
        <dbReference type="ARBA" id="ARBA00022475"/>
    </source>
</evidence>
<accession>A0A1S2NGN7</accession>
<evidence type="ECO:0000256" key="4">
    <source>
        <dbReference type="ARBA" id="ARBA00022692"/>
    </source>
</evidence>
<feature type="transmembrane region" description="Helical" evidence="10">
    <location>
        <begin position="27"/>
        <end position="46"/>
    </location>
</feature>
<dbReference type="GO" id="GO:1990961">
    <property type="term" value="P:xenobiotic detoxification by transmembrane export across the plasma membrane"/>
    <property type="evidence" value="ECO:0007669"/>
    <property type="project" value="UniProtKB-ARBA"/>
</dbReference>